<dbReference type="AlphaFoldDB" id="A0AAV4CRY2"/>
<proteinExistence type="predicted"/>
<sequence length="181" mass="20355">MWNLEWSETFCQVPETLGALLRKIFSYQAEVHCDLQKHLTTKRKWFGLLYTVSPQQGDLRLSGCPSGQGVGGGARTRDRRFPANLRAASLAAVPPSESRKFMSGLAENVKGGDMENKGRKEPKLRRSLSNSNKQKRYLVSKRINKRRLKEMAFLQASFGKGDDSTVLVKLHRRAPATCFGL</sequence>
<evidence type="ECO:0000256" key="1">
    <source>
        <dbReference type="SAM" id="MobiDB-lite"/>
    </source>
</evidence>
<evidence type="ECO:0000313" key="3">
    <source>
        <dbReference type="Proteomes" id="UP000735302"/>
    </source>
</evidence>
<feature type="region of interest" description="Disordered" evidence="1">
    <location>
        <begin position="109"/>
        <end position="133"/>
    </location>
</feature>
<comment type="caution">
    <text evidence="2">The sequence shown here is derived from an EMBL/GenBank/DDBJ whole genome shotgun (WGS) entry which is preliminary data.</text>
</comment>
<name>A0AAV4CRY2_9GAST</name>
<feature type="compositionally biased region" description="Basic and acidic residues" evidence="1">
    <location>
        <begin position="110"/>
        <end position="121"/>
    </location>
</feature>
<keyword evidence="3" id="KW-1185">Reference proteome</keyword>
<accession>A0AAV4CRY2</accession>
<dbReference type="Proteomes" id="UP000735302">
    <property type="component" value="Unassembled WGS sequence"/>
</dbReference>
<reference evidence="2 3" key="1">
    <citation type="journal article" date="2021" name="Elife">
        <title>Chloroplast acquisition without the gene transfer in kleptoplastic sea slugs, Plakobranchus ocellatus.</title>
        <authorList>
            <person name="Maeda T."/>
            <person name="Takahashi S."/>
            <person name="Yoshida T."/>
            <person name="Shimamura S."/>
            <person name="Takaki Y."/>
            <person name="Nagai Y."/>
            <person name="Toyoda A."/>
            <person name="Suzuki Y."/>
            <person name="Arimoto A."/>
            <person name="Ishii H."/>
            <person name="Satoh N."/>
            <person name="Nishiyama T."/>
            <person name="Hasebe M."/>
            <person name="Maruyama T."/>
            <person name="Minagawa J."/>
            <person name="Obokata J."/>
            <person name="Shigenobu S."/>
        </authorList>
    </citation>
    <scope>NUCLEOTIDE SEQUENCE [LARGE SCALE GENOMIC DNA]</scope>
</reference>
<evidence type="ECO:0000313" key="2">
    <source>
        <dbReference type="EMBL" id="GFO34629.1"/>
    </source>
</evidence>
<organism evidence="2 3">
    <name type="scientific">Plakobranchus ocellatus</name>
    <dbReference type="NCBI Taxonomy" id="259542"/>
    <lineage>
        <taxon>Eukaryota</taxon>
        <taxon>Metazoa</taxon>
        <taxon>Spiralia</taxon>
        <taxon>Lophotrochozoa</taxon>
        <taxon>Mollusca</taxon>
        <taxon>Gastropoda</taxon>
        <taxon>Heterobranchia</taxon>
        <taxon>Euthyneura</taxon>
        <taxon>Panpulmonata</taxon>
        <taxon>Sacoglossa</taxon>
        <taxon>Placobranchoidea</taxon>
        <taxon>Plakobranchidae</taxon>
        <taxon>Plakobranchus</taxon>
    </lineage>
</organism>
<protein>
    <submittedName>
        <fullName evidence="2">Uncharacterized protein</fullName>
    </submittedName>
</protein>
<dbReference type="EMBL" id="BLXT01006926">
    <property type="protein sequence ID" value="GFO34629.1"/>
    <property type="molecule type" value="Genomic_DNA"/>
</dbReference>
<gene>
    <name evidence="2" type="ORF">PoB_006113400</name>
</gene>